<dbReference type="EMBL" id="JASJQH010000042">
    <property type="protein sequence ID" value="KAK9767983.1"/>
    <property type="molecule type" value="Genomic_DNA"/>
</dbReference>
<proteinExistence type="inferred from homology"/>
<sequence>MSKILSKTITIEQGQGKIECALVGETATLTRFHSRYPLKLIRPSALLKKTALIYSLTYGGGLVCGDVVTMDVAVKKGAKLSMLTQGSTKVFKKRNPNLPLSTDASAQHFKYVIEEDALLVLLPDQVTCFKDAMYHQTQDFRLSGTGSLVLLDWFTSGRMSRGESWEFAEYNSINNIYHDDKLVLRDAQLIRDDHRVKELEGDELRSEETKQSMNHFGQRTNYGYRVAPYECYAILVLYGPQLKTLVHSILEQFNQITISPRSSKLPPQSPIWSASVIGDEDGVILRAAALTTEEIRLFVKEQLKEIVPLIGDDVYSRILI</sequence>
<name>A0ABR2X2H1_9FUNG</name>
<evidence type="ECO:0000256" key="1">
    <source>
        <dbReference type="ARBA" id="ARBA00007177"/>
    </source>
</evidence>
<organism evidence="3 4">
    <name type="scientific">Basidiobolus ranarum</name>
    <dbReference type="NCBI Taxonomy" id="34480"/>
    <lineage>
        <taxon>Eukaryota</taxon>
        <taxon>Fungi</taxon>
        <taxon>Fungi incertae sedis</taxon>
        <taxon>Zoopagomycota</taxon>
        <taxon>Entomophthoromycotina</taxon>
        <taxon>Basidiobolomycetes</taxon>
        <taxon>Basidiobolales</taxon>
        <taxon>Basidiobolaceae</taxon>
        <taxon>Basidiobolus</taxon>
    </lineage>
</organism>
<gene>
    <name evidence="3" type="ORF">K7432_001753</name>
</gene>
<dbReference type="InterPro" id="IPR002669">
    <property type="entry name" value="UreD"/>
</dbReference>
<comment type="caution">
    <text evidence="3">The sequence shown here is derived from an EMBL/GenBank/DDBJ whole genome shotgun (WGS) entry which is preliminary data.</text>
</comment>
<protein>
    <recommendedName>
        <fullName evidence="5">Urease accessory protein UreD</fullName>
    </recommendedName>
</protein>
<dbReference type="HAMAP" id="MF_01384">
    <property type="entry name" value="UreD"/>
    <property type="match status" value="1"/>
</dbReference>
<dbReference type="PANTHER" id="PTHR33643:SF1">
    <property type="entry name" value="UREASE ACCESSORY PROTEIN D"/>
    <property type="match status" value="1"/>
</dbReference>
<evidence type="ECO:0000313" key="4">
    <source>
        <dbReference type="Proteomes" id="UP001479436"/>
    </source>
</evidence>
<comment type="similarity">
    <text evidence="1">Belongs to the UreD family.</text>
</comment>
<evidence type="ECO:0000256" key="2">
    <source>
        <dbReference type="ARBA" id="ARBA00023186"/>
    </source>
</evidence>
<keyword evidence="4" id="KW-1185">Reference proteome</keyword>
<dbReference type="Proteomes" id="UP001479436">
    <property type="component" value="Unassembled WGS sequence"/>
</dbReference>
<dbReference type="Pfam" id="PF01774">
    <property type="entry name" value="UreD"/>
    <property type="match status" value="1"/>
</dbReference>
<accession>A0ABR2X2H1</accession>
<evidence type="ECO:0000313" key="3">
    <source>
        <dbReference type="EMBL" id="KAK9767983.1"/>
    </source>
</evidence>
<reference evidence="3 4" key="1">
    <citation type="submission" date="2023-04" db="EMBL/GenBank/DDBJ databases">
        <title>Genome of Basidiobolus ranarum AG-B5.</title>
        <authorList>
            <person name="Stajich J.E."/>
            <person name="Carter-House D."/>
            <person name="Gryganskyi A."/>
        </authorList>
    </citation>
    <scope>NUCLEOTIDE SEQUENCE [LARGE SCALE GENOMIC DNA]</scope>
    <source>
        <strain evidence="3 4">AG-B5</strain>
    </source>
</reference>
<keyword evidence="2" id="KW-0143">Chaperone</keyword>
<dbReference type="PANTHER" id="PTHR33643">
    <property type="entry name" value="UREASE ACCESSORY PROTEIN D"/>
    <property type="match status" value="1"/>
</dbReference>
<evidence type="ECO:0008006" key="5">
    <source>
        <dbReference type="Google" id="ProtNLM"/>
    </source>
</evidence>